<dbReference type="Pfam" id="PF04014">
    <property type="entry name" value="MazE_antitoxin"/>
    <property type="match status" value="1"/>
</dbReference>
<accession>A0A7Y2EAT3</accession>
<dbReference type="Proteomes" id="UP000547674">
    <property type="component" value="Unassembled WGS sequence"/>
</dbReference>
<keyword evidence="1 3" id="KW-0238">DNA-binding</keyword>
<dbReference type="InterPro" id="IPR037914">
    <property type="entry name" value="SpoVT-AbrB_sf"/>
</dbReference>
<feature type="domain" description="SpoVT-AbrB" evidence="2">
    <location>
        <begin position="4"/>
        <end position="50"/>
    </location>
</feature>
<dbReference type="InterPro" id="IPR013432">
    <property type="entry name" value="Doc_partner"/>
</dbReference>
<evidence type="ECO:0000313" key="4">
    <source>
        <dbReference type="Proteomes" id="UP000547674"/>
    </source>
</evidence>
<comment type="caution">
    <text evidence="3">The sequence shown here is derived from an EMBL/GenBank/DDBJ whole genome shotgun (WGS) entry which is preliminary data.</text>
</comment>
<dbReference type="PROSITE" id="PS51740">
    <property type="entry name" value="SPOVT_ABRB"/>
    <property type="match status" value="1"/>
</dbReference>
<organism evidence="3 4">
    <name type="scientific">Eiseniibacteriota bacterium</name>
    <dbReference type="NCBI Taxonomy" id="2212470"/>
    <lineage>
        <taxon>Bacteria</taxon>
        <taxon>Candidatus Eiseniibacteriota</taxon>
    </lineage>
</organism>
<evidence type="ECO:0000256" key="1">
    <source>
        <dbReference type="PROSITE-ProRule" id="PRU01076"/>
    </source>
</evidence>
<dbReference type="EMBL" id="JABDJR010000527">
    <property type="protein sequence ID" value="NNF07705.1"/>
    <property type="molecule type" value="Genomic_DNA"/>
</dbReference>
<dbReference type="GO" id="GO:0003677">
    <property type="term" value="F:DNA binding"/>
    <property type="evidence" value="ECO:0007669"/>
    <property type="project" value="UniProtKB-UniRule"/>
</dbReference>
<dbReference type="AlphaFoldDB" id="A0A7Y2EAT3"/>
<dbReference type="SMART" id="SM00966">
    <property type="entry name" value="SpoVT_AbrB"/>
    <property type="match status" value="1"/>
</dbReference>
<evidence type="ECO:0000313" key="3">
    <source>
        <dbReference type="EMBL" id="NNF07705.1"/>
    </source>
</evidence>
<dbReference type="InterPro" id="IPR007159">
    <property type="entry name" value="SpoVT-AbrB_dom"/>
</dbReference>
<evidence type="ECO:0000259" key="2">
    <source>
        <dbReference type="PROSITE" id="PS51740"/>
    </source>
</evidence>
<reference evidence="3 4" key="1">
    <citation type="submission" date="2020-03" db="EMBL/GenBank/DDBJ databases">
        <title>Metabolic flexibility allows generalist bacteria to become dominant in a frequently disturbed ecosystem.</title>
        <authorList>
            <person name="Chen Y.-J."/>
            <person name="Leung P.M."/>
            <person name="Bay S.K."/>
            <person name="Hugenholtz P."/>
            <person name="Kessler A.J."/>
            <person name="Shelley G."/>
            <person name="Waite D.W."/>
            <person name="Cook P.L."/>
            <person name="Greening C."/>
        </authorList>
    </citation>
    <scope>NUCLEOTIDE SEQUENCE [LARGE SCALE GENOMIC DNA]</scope>
    <source>
        <strain evidence="3">SS_bin_28</strain>
    </source>
</reference>
<proteinExistence type="predicted"/>
<protein>
    <submittedName>
        <fullName evidence="3">AbrB/MazE/SpoVT family DNA-binding domain-containing protein</fullName>
    </submittedName>
</protein>
<name>A0A7Y2EAT3_UNCEI</name>
<dbReference type="SUPFAM" id="SSF89447">
    <property type="entry name" value="AbrB/MazE/MraZ-like"/>
    <property type="match status" value="1"/>
</dbReference>
<dbReference type="Gene3D" id="2.10.260.10">
    <property type="match status" value="1"/>
</dbReference>
<gene>
    <name evidence="3" type="ORF">HKN21_13160</name>
</gene>
<sequence>MVKLTVRRVGNSLGVTLPIEATKALDVAEGDQVFLTPAPDGSFRITPYDPTFETTMAAAEDFMRRYRNALRELAK</sequence>
<dbReference type="NCBIfam" id="TIGR02609">
    <property type="entry name" value="doc_partner"/>
    <property type="match status" value="1"/>
</dbReference>